<reference evidence="1 2" key="1">
    <citation type="submission" date="2024-09" db="EMBL/GenBank/DDBJ databases">
        <authorList>
            <person name="Sun Q."/>
            <person name="Mori K."/>
        </authorList>
    </citation>
    <scope>NUCLEOTIDE SEQUENCE [LARGE SCALE GENOMIC DNA]</scope>
    <source>
        <strain evidence="1 2">JCM 12520</strain>
    </source>
</reference>
<keyword evidence="2" id="KW-1185">Reference proteome</keyword>
<evidence type="ECO:0000313" key="2">
    <source>
        <dbReference type="Proteomes" id="UP001589619"/>
    </source>
</evidence>
<dbReference type="Gene3D" id="3.40.190.10">
    <property type="entry name" value="Periplasmic binding protein-like II"/>
    <property type="match status" value="1"/>
</dbReference>
<dbReference type="RefSeq" id="WP_344908881.1">
    <property type="nucleotide sequence ID" value="NZ_BAAAYO010000006.1"/>
</dbReference>
<accession>A0ABV5W5J5</accession>
<name>A0ABV5W5J5_9BACL</name>
<gene>
    <name evidence="1" type="ORF">ACFFNY_29925</name>
</gene>
<protein>
    <recommendedName>
        <fullName evidence="3">Extracellular solute-binding protein</fullName>
    </recommendedName>
</protein>
<organism evidence="1 2">
    <name type="scientific">Paenibacillus hodogayensis</name>
    <dbReference type="NCBI Taxonomy" id="279208"/>
    <lineage>
        <taxon>Bacteria</taxon>
        <taxon>Bacillati</taxon>
        <taxon>Bacillota</taxon>
        <taxon>Bacilli</taxon>
        <taxon>Bacillales</taxon>
        <taxon>Paenibacillaceae</taxon>
        <taxon>Paenibacillus</taxon>
    </lineage>
</organism>
<sequence length="96" mass="11204">MTDAKGGLQLVLDTGYLPFTKKMAESPQMKELWAKEPNRKTAFEQLQYAIDTNKDVAWPQIMQEFFKAIQAIMYDNKPIESTLDTFKKETERLLKK</sequence>
<proteinExistence type="predicted"/>
<evidence type="ECO:0008006" key="3">
    <source>
        <dbReference type="Google" id="ProtNLM"/>
    </source>
</evidence>
<comment type="caution">
    <text evidence="1">The sequence shown here is derived from an EMBL/GenBank/DDBJ whole genome shotgun (WGS) entry which is preliminary data.</text>
</comment>
<dbReference type="EMBL" id="JBHMAG010000018">
    <property type="protein sequence ID" value="MFB9755821.1"/>
    <property type="molecule type" value="Genomic_DNA"/>
</dbReference>
<dbReference type="SUPFAM" id="SSF53850">
    <property type="entry name" value="Periplasmic binding protein-like II"/>
    <property type="match status" value="1"/>
</dbReference>
<dbReference type="Proteomes" id="UP001589619">
    <property type="component" value="Unassembled WGS sequence"/>
</dbReference>
<evidence type="ECO:0000313" key="1">
    <source>
        <dbReference type="EMBL" id="MFB9755821.1"/>
    </source>
</evidence>